<dbReference type="AlphaFoldDB" id="A0AA38P7C2"/>
<sequence length="253" mass="28098">MPLILNKRGLFSILLLGLVLFSTLTLSLPIDSLEHDNPTSLLPSPANPGMTQVTAADPHLPQIHARAGSKDSEVPADSIKAVVVVRGLSSGEEDLRSAIVMMLNPLLRDLKTRIEKELPLFHPYLNKRKMSAKGPMPTTIDVIAVNHREQLPYKSSVEVRLSRTFLMQETTVFGKPVQKEVPPIGFNWQMDFEGSIARGTLGNNNKNIKGSLETSDRRNLHLKLEYENGQVSPNLHCLRSFCAVSLIQKEAYL</sequence>
<feature type="chain" id="PRO_5041320269" evidence="1">
    <location>
        <begin position="28"/>
        <end position="253"/>
    </location>
</feature>
<dbReference type="Proteomes" id="UP001163846">
    <property type="component" value="Unassembled WGS sequence"/>
</dbReference>
<evidence type="ECO:0000256" key="1">
    <source>
        <dbReference type="SAM" id="SignalP"/>
    </source>
</evidence>
<reference evidence="2" key="1">
    <citation type="submission" date="2022-08" db="EMBL/GenBank/DDBJ databases">
        <authorList>
            <consortium name="DOE Joint Genome Institute"/>
            <person name="Min B."/>
            <person name="Riley R."/>
            <person name="Sierra-Patev S."/>
            <person name="Naranjo-Ortiz M."/>
            <person name="Looney B."/>
            <person name="Konkel Z."/>
            <person name="Slot J.C."/>
            <person name="Sakamoto Y."/>
            <person name="Steenwyk J.L."/>
            <person name="Rokas A."/>
            <person name="Carro J."/>
            <person name="Camarero S."/>
            <person name="Ferreira P."/>
            <person name="Molpeceres G."/>
            <person name="Ruiz-Duenas F.J."/>
            <person name="Serrano A."/>
            <person name="Henrissat B."/>
            <person name="Drula E."/>
            <person name="Hughes K.W."/>
            <person name="Mata J.L."/>
            <person name="Ishikawa N.K."/>
            <person name="Vargas-Isla R."/>
            <person name="Ushijima S."/>
            <person name="Smith C.A."/>
            <person name="Ahrendt S."/>
            <person name="Andreopoulos W."/>
            <person name="He G."/>
            <person name="Labutti K."/>
            <person name="Lipzen A."/>
            <person name="Ng V."/>
            <person name="Sandor L."/>
            <person name="Barry K."/>
            <person name="Martinez A.T."/>
            <person name="Xiao Y."/>
            <person name="Gibbons J.G."/>
            <person name="Terashima K."/>
            <person name="Hibbett D.S."/>
            <person name="Grigoriev I.V."/>
        </authorList>
    </citation>
    <scope>NUCLEOTIDE SEQUENCE</scope>
    <source>
        <strain evidence="2">TFB9207</strain>
    </source>
</reference>
<evidence type="ECO:0000313" key="3">
    <source>
        <dbReference type="Proteomes" id="UP001163846"/>
    </source>
</evidence>
<comment type="caution">
    <text evidence="2">The sequence shown here is derived from an EMBL/GenBank/DDBJ whole genome shotgun (WGS) entry which is preliminary data.</text>
</comment>
<proteinExistence type="predicted"/>
<protein>
    <submittedName>
        <fullName evidence="2">Uncharacterized protein</fullName>
    </submittedName>
</protein>
<keyword evidence="1" id="KW-0732">Signal</keyword>
<accession>A0AA38P7C2</accession>
<name>A0AA38P7C2_9AGAR</name>
<gene>
    <name evidence="2" type="ORF">F5878DRAFT_205032</name>
</gene>
<evidence type="ECO:0000313" key="2">
    <source>
        <dbReference type="EMBL" id="KAJ3837649.1"/>
    </source>
</evidence>
<organism evidence="2 3">
    <name type="scientific">Lentinula raphanica</name>
    <dbReference type="NCBI Taxonomy" id="153919"/>
    <lineage>
        <taxon>Eukaryota</taxon>
        <taxon>Fungi</taxon>
        <taxon>Dikarya</taxon>
        <taxon>Basidiomycota</taxon>
        <taxon>Agaricomycotina</taxon>
        <taxon>Agaricomycetes</taxon>
        <taxon>Agaricomycetidae</taxon>
        <taxon>Agaricales</taxon>
        <taxon>Marasmiineae</taxon>
        <taxon>Omphalotaceae</taxon>
        <taxon>Lentinula</taxon>
    </lineage>
</organism>
<keyword evidence="3" id="KW-1185">Reference proteome</keyword>
<feature type="signal peptide" evidence="1">
    <location>
        <begin position="1"/>
        <end position="27"/>
    </location>
</feature>
<dbReference type="EMBL" id="MU806232">
    <property type="protein sequence ID" value="KAJ3837649.1"/>
    <property type="molecule type" value="Genomic_DNA"/>
</dbReference>